<evidence type="ECO:0000313" key="2">
    <source>
        <dbReference type="Proteomes" id="UP000760494"/>
    </source>
</evidence>
<dbReference type="AlphaFoldDB" id="A0A9Q9RG47"/>
<proteinExistence type="predicted"/>
<comment type="caution">
    <text evidence="1">The sequence shown here is derived from an EMBL/GenBank/DDBJ whole genome shotgun (WGS) entry which is preliminary data.</text>
</comment>
<accession>A0A9Q9RG47</accession>
<gene>
    <name evidence="1" type="ORF">C2S_14327</name>
</gene>
<dbReference type="Proteomes" id="UP000760494">
    <property type="component" value="Unassembled WGS sequence"/>
</dbReference>
<reference evidence="1" key="1">
    <citation type="submission" date="2019-05" db="EMBL/GenBank/DDBJ databases">
        <authorList>
            <person name="Piombo E."/>
        </authorList>
    </citation>
    <scope>NUCLEOTIDE SEQUENCE</scope>
    <source>
        <strain evidence="1">C2S</strain>
    </source>
</reference>
<name>A0A9Q9RG47_FUSFU</name>
<evidence type="ECO:0000313" key="1">
    <source>
        <dbReference type="EMBL" id="VTT60125.1"/>
    </source>
</evidence>
<protein>
    <submittedName>
        <fullName evidence="1">Uncharacterized protein</fullName>
    </submittedName>
</protein>
<dbReference type="EMBL" id="CABFJX010000039">
    <property type="protein sequence ID" value="VTT60125.1"/>
    <property type="molecule type" value="Genomic_DNA"/>
</dbReference>
<organism evidence="1 2">
    <name type="scientific">Fusarium fujikuroi</name>
    <name type="common">Bakanae and foot rot disease fungus</name>
    <name type="synonym">Gibberella fujikuroi</name>
    <dbReference type="NCBI Taxonomy" id="5127"/>
    <lineage>
        <taxon>Eukaryota</taxon>
        <taxon>Fungi</taxon>
        <taxon>Dikarya</taxon>
        <taxon>Ascomycota</taxon>
        <taxon>Pezizomycotina</taxon>
        <taxon>Sordariomycetes</taxon>
        <taxon>Hypocreomycetidae</taxon>
        <taxon>Hypocreales</taxon>
        <taxon>Nectriaceae</taxon>
        <taxon>Fusarium</taxon>
        <taxon>Fusarium fujikuroi species complex</taxon>
    </lineage>
</organism>
<sequence>MERTEQVPVPVFQFCRKNEEDSTNGSIQSYDLAMGYHRFRQYALFIHHTILSPGIDTNISNSSKKYERAYPVMSAFIISIDIPPLLIWC</sequence>